<dbReference type="KEGG" id="sfy:GFH48_26720"/>
<keyword evidence="2" id="KW-1185">Reference proteome</keyword>
<proteinExistence type="predicted"/>
<dbReference type="AlphaFoldDB" id="A0A5Q0LGT0"/>
<sequence length="437" mass="49791">MSSPSTEAAHAFISATRGSKSLDSALPELKHLYSQFAAQALDYVRKIAHPQRLGSLSLVPTYSCNPKAENFTLDGTTYVIYDQFGGQVFNKLNRFIFEPFEQRYIETYLHKLWACLNLANGAPRRALDHALCYSRAGKYRWLPLIEERETRALFTAAQEAFVIAHEVAHFFYRHRTIGNSAVKRNFISLLKLGDEWERSKSQHVDDSEVIKDALASWVDGFRRRAGRDPDANEISIYVERMKSRSSRRWDPRIDLIDVVLQDAELLEECICDALGADIAARVLQREMGYVGALLAVSLGLQNLRFLQYADKLTRFMSGRLESLDHHHTDVRRWLSFRHISLGLLMRYLDDAVDLSVEVPMSMDEYLGCGDILNDYVGRFAKFNSRHYSAISEGGAEPFLATSAFEIDGLHLNADYEPLVSISNKQCAMLTRQLCGWR</sequence>
<evidence type="ECO:0000313" key="2">
    <source>
        <dbReference type="Proteomes" id="UP000326179"/>
    </source>
</evidence>
<organism evidence="1 2">
    <name type="scientific">Streptomyces fagopyri</name>
    <dbReference type="NCBI Taxonomy" id="2662397"/>
    <lineage>
        <taxon>Bacteria</taxon>
        <taxon>Bacillati</taxon>
        <taxon>Actinomycetota</taxon>
        <taxon>Actinomycetes</taxon>
        <taxon>Kitasatosporales</taxon>
        <taxon>Streptomycetaceae</taxon>
        <taxon>Streptomyces</taxon>
    </lineage>
</organism>
<dbReference type="Proteomes" id="UP000326179">
    <property type="component" value="Chromosome"/>
</dbReference>
<accession>A0A5Q0LGT0</accession>
<name>A0A5Q0LGT0_9ACTN</name>
<protein>
    <submittedName>
        <fullName evidence="1">Uncharacterized protein</fullName>
    </submittedName>
</protein>
<reference evidence="1 2" key="1">
    <citation type="submission" date="2019-10" db="EMBL/GenBank/DDBJ databases">
        <title>A novel species.</title>
        <authorList>
            <person name="Gao J."/>
        </authorList>
    </citation>
    <scope>NUCLEOTIDE SEQUENCE [LARGE SCALE GENOMIC DNA]</scope>
    <source>
        <strain evidence="1 2">QMT-28</strain>
    </source>
</reference>
<dbReference type="RefSeq" id="WP_153290620.1">
    <property type="nucleotide sequence ID" value="NZ_CP045643.1"/>
</dbReference>
<gene>
    <name evidence="1" type="ORF">GFH48_26720</name>
</gene>
<evidence type="ECO:0000313" key="1">
    <source>
        <dbReference type="EMBL" id="QFZ76382.1"/>
    </source>
</evidence>
<dbReference type="EMBL" id="CP045643">
    <property type="protein sequence ID" value="QFZ76382.1"/>
    <property type="molecule type" value="Genomic_DNA"/>
</dbReference>